<evidence type="ECO:0000259" key="1">
    <source>
        <dbReference type="Pfam" id="PF03235"/>
    </source>
</evidence>
<dbReference type="PANTHER" id="PTHR35149:SF2">
    <property type="entry name" value="DUF262 DOMAIN-CONTAINING PROTEIN"/>
    <property type="match status" value="1"/>
</dbReference>
<comment type="caution">
    <text evidence="3">The sequence shown here is derived from an EMBL/GenBank/DDBJ whole genome shotgun (WGS) entry which is preliminary data.</text>
</comment>
<name>A0A644VSV1_9ZZZZ</name>
<protein>
    <recommendedName>
        <fullName evidence="4">DUF262 domain-containing protein</fullName>
    </recommendedName>
</protein>
<dbReference type="Pfam" id="PF07510">
    <property type="entry name" value="GmrSD_C"/>
    <property type="match status" value="1"/>
</dbReference>
<proteinExistence type="predicted"/>
<sequence length="615" mass="72873">MSKLNNKIEAHDRSITEVLDDKKYTVDYFQREYKWEERHIEQLVSDLTSSFLNEYRPEHKRKDIENYNSYYLGPFVVSVKDGQRSIIDGQQRLTSLTLLLIYLNNLQKELGLSEKLESLIFSEKYGEMSFNIQVDERISCMESLFKAGEYEAKETDDESTLNMVSRYGDIEKAFPEEIKNHLLPFFIDWLKYNVILVEIIAYSDENAYTIFETMNDRGLNLTPTEMLKGFILSKFENSKKRQKANEFWKAVMQEIHIYDKDEDQRFIQAWFRAQYAETIRPGKAGSKNEDFEKIGTRFHSWFRDNLDKVGIEQDDSEGFQSFVDKDFKFFLNAYKHILTAERKLTEALQHVFYIRRWGIANSLSYPLLLASLKTTDNSDTVLEKIDLVARYIEAFVVRRSVNFRKFASSSIRYTMYTLVKEIRRTEVYELKAILKRKLDEMEEPWIGVQNFRLHGQNRVFVKFLLSRITSYIEQQSGLNSSFEKYYHNPGGKSFEVEHILADKYASHKEEFEQESDFQEYRNRIGALVLLPRGTNQSYGAKSYDEKLNHYIKENLLVQSLCPLTYQNNPNFLSMKNKLALPFKFHEEFRRVDISDRQKLYQAICESIWGTKYFCI</sequence>
<gene>
    <name evidence="3" type="ORF">SDC9_40649</name>
</gene>
<reference evidence="3" key="1">
    <citation type="submission" date="2019-08" db="EMBL/GenBank/DDBJ databases">
        <authorList>
            <person name="Kucharzyk K."/>
            <person name="Murdoch R.W."/>
            <person name="Higgins S."/>
            <person name="Loffler F."/>
        </authorList>
    </citation>
    <scope>NUCLEOTIDE SEQUENCE</scope>
</reference>
<dbReference type="PANTHER" id="PTHR35149">
    <property type="entry name" value="SLL5132 PROTEIN"/>
    <property type="match status" value="1"/>
</dbReference>
<feature type="domain" description="GmrSD restriction endonucleases N-terminal" evidence="1">
    <location>
        <begin position="16"/>
        <end position="231"/>
    </location>
</feature>
<dbReference type="Pfam" id="PF03235">
    <property type="entry name" value="GmrSD_N"/>
    <property type="match status" value="1"/>
</dbReference>
<feature type="domain" description="GmrSD restriction endonucleases C-terminal" evidence="2">
    <location>
        <begin position="458"/>
        <end position="557"/>
    </location>
</feature>
<evidence type="ECO:0000313" key="3">
    <source>
        <dbReference type="EMBL" id="MPL94495.1"/>
    </source>
</evidence>
<dbReference type="InterPro" id="IPR011089">
    <property type="entry name" value="GmrSD_C"/>
</dbReference>
<organism evidence="3">
    <name type="scientific">bioreactor metagenome</name>
    <dbReference type="NCBI Taxonomy" id="1076179"/>
    <lineage>
        <taxon>unclassified sequences</taxon>
        <taxon>metagenomes</taxon>
        <taxon>ecological metagenomes</taxon>
    </lineage>
</organism>
<dbReference type="InterPro" id="IPR004919">
    <property type="entry name" value="GmrSD_N"/>
</dbReference>
<evidence type="ECO:0008006" key="4">
    <source>
        <dbReference type="Google" id="ProtNLM"/>
    </source>
</evidence>
<evidence type="ECO:0000259" key="2">
    <source>
        <dbReference type="Pfam" id="PF07510"/>
    </source>
</evidence>
<dbReference type="EMBL" id="VSSQ01000430">
    <property type="protein sequence ID" value="MPL94495.1"/>
    <property type="molecule type" value="Genomic_DNA"/>
</dbReference>
<dbReference type="AlphaFoldDB" id="A0A644VSV1"/>
<accession>A0A644VSV1</accession>